<dbReference type="EMBL" id="JATAAI010000029">
    <property type="protein sequence ID" value="KAK1736251.1"/>
    <property type="molecule type" value="Genomic_DNA"/>
</dbReference>
<feature type="coiled-coil region" evidence="6">
    <location>
        <begin position="98"/>
        <end position="130"/>
    </location>
</feature>
<feature type="transmembrane region" description="Helical" evidence="8">
    <location>
        <begin position="134"/>
        <end position="155"/>
    </location>
</feature>
<evidence type="ECO:0000256" key="7">
    <source>
        <dbReference type="SAM" id="MobiDB-lite"/>
    </source>
</evidence>
<feature type="region of interest" description="Disordered" evidence="7">
    <location>
        <begin position="169"/>
        <end position="206"/>
    </location>
</feature>
<gene>
    <name evidence="10" type="ORF">QTG54_012851</name>
</gene>
<keyword evidence="2" id="KW-0433">Leucine-rich repeat</keyword>
<evidence type="ECO:0000256" key="2">
    <source>
        <dbReference type="ARBA" id="ARBA00022614"/>
    </source>
</evidence>
<dbReference type="SMART" id="SM00369">
    <property type="entry name" value="LRR_TYP"/>
    <property type="match status" value="5"/>
</dbReference>
<dbReference type="GO" id="GO:0016020">
    <property type="term" value="C:membrane"/>
    <property type="evidence" value="ECO:0007669"/>
    <property type="project" value="UniProtKB-SubCell"/>
</dbReference>
<dbReference type="PROSITE" id="PS51450">
    <property type="entry name" value="LRR"/>
    <property type="match status" value="1"/>
</dbReference>
<keyword evidence="11" id="KW-1185">Reference proteome</keyword>
<keyword evidence="3" id="KW-0732">Signal</keyword>
<accession>A0AAD8XYK2</accession>
<evidence type="ECO:0000259" key="9">
    <source>
        <dbReference type="Pfam" id="PF08263"/>
    </source>
</evidence>
<feature type="transmembrane region" description="Helical" evidence="8">
    <location>
        <begin position="1355"/>
        <end position="1377"/>
    </location>
</feature>
<feature type="domain" description="Leucine-rich repeat-containing N-terminal plant-type" evidence="9">
    <location>
        <begin position="645"/>
        <end position="663"/>
    </location>
</feature>
<evidence type="ECO:0000256" key="1">
    <source>
        <dbReference type="ARBA" id="ARBA00004370"/>
    </source>
</evidence>
<protein>
    <submittedName>
        <fullName evidence="10">Leucine-rich repeat domain-containing protein</fullName>
    </submittedName>
</protein>
<dbReference type="SUPFAM" id="SSF52058">
    <property type="entry name" value="L domain-like"/>
    <property type="match status" value="2"/>
</dbReference>
<dbReference type="Pfam" id="PF00560">
    <property type="entry name" value="LRR_1"/>
    <property type="match status" value="3"/>
</dbReference>
<feature type="compositionally biased region" description="Low complexity" evidence="7">
    <location>
        <begin position="235"/>
        <end position="270"/>
    </location>
</feature>
<organism evidence="10 11">
    <name type="scientific">Skeletonema marinoi</name>
    <dbReference type="NCBI Taxonomy" id="267567"/>
    <lineage>
        <taxon>Eukaryota</taxon>
        <taxon>Sar</taxon>
        <taxon>Stramenopiles</taxon>
        <taxon>Ochrophyta</taxon>
        <taxon>Bacillariophyta</taxon>
        <taxon>Coscinodiscophyceae</taxon>
        <taxon>Thalassiosirophycidae</taxon>
        <taxon>Thalassiosirales</taxon>
        <taxon>Skeletonemataceae</taxon>
        <taxon>Skeletonema</taxon>
        <taxon>Skeletonema marinoi-dohrnii complex</taxon>
    </lineage>
</organism>
<sequence>MDAATFTSDTASMKRRILLEQLITIRSLMRKEGAADNDDSRHVVIKDMKKGMTLNKEQLSAVSTEFLLTVLLDLFLLRLLDEREEGGATEPSTVSSAQQQLMDDAAAAKKKKAAAKKKRYKRNKAAAKHKKTKLMSWLSGGIISVIMMVAFNSFIATPIVTLSLIQPSDGSGEGKAPPALPPSASKSLRQEDINSDDEASSSSDIIRSPLAAVVPPPFFAPTVSNRRIKSDEISPEPSNSPSPSIAANPSSSPTITNPPTIANPSSSSSSTRSDKRAQQCFDTPSWKDKYGNGCDFYEAVYDRYCPNTDNFAGYIGPAREHCCYCYWVYPIYVYEQQDEAPETAASITQGTEVAYSDVRPEPAVYDSDSHPPTFTFTPTNSFPPTPIPTPNPSPEPSDAPSSLPSSSPTQFCMDTPDWESVYGKGCAYYQNKFEPGCPVFGKKTLGEIGSANEHCCHCGGGSRTSEDLRSKCEDYFNDVGIKDGAMSSLCKEAESCSCEATDHAVKIDTYLVFSQTVGLYNECKCNFWSPLCEDKGVGEACDYAAEYCCGDYRYDEDTGFLFMLNSPKCYCDFFNYAQNEVGHMFKPKALNISEEFPNPCGHIQDLRTYFLDGVDNSLDERSAIERPSLEAIYNETDGQNWTNNAGWMNETEDYCQWHGISCDGDGFVTSIDLRDNNLAGQFPVYKNTSNTSEGNNTWLFAKYGLGNLYNLKMVNLAKNKLTGTIDYRPLYNLHSLFQLDVSGNQLSGEVDVLVTPSLTHADFSSNRFTSMRQLGKLKQSFQTLRFCDVSNNFIQNNVSDLLENIPPNIERFFASNNQIEGSLPNSFNNLPKLRQFDLSSNDLSGSLPDFAGSVLSLQELDMSKNGFTGSMPEDLWRFQSLKAINLAGNKLAGTISPDIGKMTALEEFDLSNNSLINAIPSELGKLDGSLQFLGLLNNSLSGVIPSQLGQLQGASIFLKDNRFDNSSTAPLSLCALRSIKEFDLNDTELCPAERNALSDFYDLTKGAEWTNDTNWLDEYESYCDWNGVTCDEGENHVIKLELDNNGLSGRLSESIGKFTFIEKLDLSDNDIKGSIPTEIGLLSELSFLRLSYNAFTGTAPEGLGKLANLQLLQLQSNRITELPTMTQFDKNAHDKSAFVTDCGVPSAFEEAPKCKDCTMCCNANDDCYPQEDIPITKYVGLNYATFAAVFFAFFLVLCCLVALSLYLFDNRKNHRNSSFNALSRSVESERRIGEEDDNYALSRIGKESVYSYFVTDKPVGWLRLIAFATLGIQTVILVFFIMASEANLQDDKIDIEFTWKCPRDSDGCDDRADWTKAGWFIFCMLMIAFLAKDMIGGCKLIYHSSRIRHTRGARFRYLIGGTGLCSITVFALYVSTVYNRAIATSNTDIIVNSVVVLFIMDLDEWIFFALDAINEKWTEHAADAEVSEMREEIARQRAQLASQQKEIDDLRDDLRKLCETVELQSVWSRWEY</sequence>
<keyword evidence="6" id="KW-0175">Coiled coil</keyword>
<feature type="coiled-coil region" evidence="6">
    <location>
        <begin position="1419"/>
        <end position="1460"/>
    </location>
</feature>
<evidence type="ECO:0000313" key="11">
    <source>
        <dbReference type="Proteomes" id="UP001224775"/>
    </source>
</evidence>
<feature type="transmembrane region" description="Helical" evidence="8">
    <location>
        <begin position="1317"/>
        <end position="1335"/>
    </location>
</feature>
<evidence type="ECO:0000256" key="4">
    <source>
        <dbReference type="ARBA" id="ARBA00022737"/>
    </source>
</evidence>
<dbReference type="InterPro" id="IPR003591">
    <property type="entry name" value="Leu-rich_rpt_typical-subtyp"/>
</dbReference>
<feature type="region of interest" description="Disordered" evidence="7">
    <location>
        <begin position="375"/>
        <end position="409"/>
    </location>
</feature>
<feature type="transmembrane region" description="Helical" evidence="8">
    <location>
        <begin position="1261"/>
        <end position="1282"/>
    </location>
</feature>
<evidence type="ECO:0000256" key="8">
    <source>
        <dbReference type="SAM" id="Phobius"/>
    </source>
</evidence>
<feature type="transmembrane region" description="Helical" evidence="8">
    <location>
        <begin position="1183"/>
        <end position="1208"/>
    </location>
</feature>
<reference evidence="10" key="1">
    <citation type="submission" date="2023-06" db="EMBL/GenBank/DDBJ databases">
        <title>Survivors Of The Sea: Transcriptome response of Skeletonema marinoi to long-term dormancy.</title>
        <authorList>
            <person name="Pinder M.I.M."/>
            <person name="Kourtchenko O."/>
            <person name="Robertson E.K."/>
            <person name="Larsson T."/>
            <person name="Maumus F."/>
            <person name="Osuna-Cruz C.M."/>
            <person name="Vancaester E."/>
            <person name="Stenow R."/>
            <person name="Vandepoele K."/>
            <person name="Ploug H."/>
            <person name="Bruchert V."/>
            <person name="Godhe A."/>
            <person name="Topel M."/>
        </authorList>
    </citation>
    <scope>NUCLEOTIDE SEQUENCE</scope>
    <source>
        <strain evidence="10">R05AC</strain>
    </source>
</reference>
<dbReference type="FunFam" id="3.80.10.10:FF:000400">
    <property type="entry name" value="Nuclear pore complex protein NUP107"/>
    <property type="match status" value="1"/>
</dbReference>
<dbReference type="PANTHER" id="PTHR48004:SF99">
    <property type="entry name" value="OS09G0491612 PROTEIN"/>
    <property type="match status" value="1"/>
</dbReference>
<feature type="compositionally biased region" description="Pro residues" evidence="7">
    <location>
        <begin position="381"/>
        <end position="397"/>
    </location>
</feature>
<dbReference type="FunFam" id="3.80.10.10:FF:000041">
    <property type="entry name" value="LRR receptor-like serine/threonine-protein kinase ERECTA"/>
    <property type="match status" value="1"/>
</dbReference>
<dbReference type="Gene3D" id="3.80.10.10">
    <property type="entry name" value="Ribonuclease Inhibitor"/>
    <property type="match status" value="3"/>
</dbReference>
<dbReference type="Proteomes" id="UP001224775">
    <property type="component" value="Unassembled WGS sequence"/>
</dbReference>
<comment type="subcellular location">
    <subcellularLocation>
        <location evidence="1">Membrane</location>
    </subcellularLocation>
</comment>
<dbReference type="Pfam" id="PF08263">
    <property type="entry name" value="LRRNT_2"/>
    <property type="match status" value="2"/>
</dbReference>
<evidence type="ECO:0000256" key="6">
    <source>
        <dbReference type="SAM" id="Coils"/>
    </source>
</evidence>
<evidence type="ECO:0000313" key="10">
    <source>
        <dbReference type="EMBL" id="KAK1736251.1"/>
    </source>
</evidence>
<keyword evidence="8" id="KW-1133">Transmembrane helix</keyword>
<feature type="compositionally biased region" description="Low complexity" evidence="7">
    <location>
        <begin position="398"/>
        <end position="409"/>
    </location>
</feature>
<evidence type="ECO:0000256" key="5">
    <source>
        <dbReference type="ARBA" id="ARBA00023136"/>
    </source>
</evidence>
<feature type="domain" description="Leucine-rich repeat-containing N-terminal plant-type" evidence="9">
    <location>
        <begin position="1013"/>
        <end position="1031"/>
    </location>
</feature>
<keyword evidence="4" id="KW-0677">Repeat</keyword>
<keyword evidence="8" id="KW-0812">Transmembrane</keyword>
<feature type="region of interest" description="Disordered" evidence="7">
    <location>
        <begin position="224"/>
        <end position="279"/>
    </location>
</feature>
<dbReference type="InterPro" id="IPR001611">
    <property type="entry name" value="Leu-rich_rpt"/>
</dbReference>
<comment type="caution">
    <text evidence="10">The sequence shown here is derived from an EMBL/GenBank/DDBJ whole genome shotgun (WGS) entry which is preliminary data.</text>
</comment>
<dbReference type="InterPro" id="IPR013210">
    <property type="entry name" value="LRR_N_plant-typ"/>
</dbReference>
<keyword evidence="5 8" id="KW-0472">Membrane</keyword>
<dbReference type="PANTHER" id="PTHR48004">
    <property type="entry name" value="OS01G0149700 PROTEIN"/>
    <property type="match status" value="1"/>
</dbReference>
<evidence type="ECO:0000256" key="3">
    <source>
        <dbReference type="ARBA" id="ARBA00022729"/>
    </source>
</evidence>
<name>A0AAD8XYK2_9STRA</name>
<dbReference type="InterPro" id="IPR032675">
    <property type="entry name" value="LRR_dom_sf"/>
</dbReference>
<dbReference type="InterPro" id="IPR052941">
    <property type="entry name" value="StomDev_PlantInt_Reg"/>
</dbReference>
<proteinExistence type="predicted"/>